<dbReference type="Proteomes" id="UP000218399">
    <property type="component" value="Unassembled WGS sequence"/>
</dbReference>
<evidence type="ECO:0000313" key="2">
    <source>
        <dbReference type="Proteomes" id="UP000218399"/>
    </source>
</evidence>
<protein>
    <submittedName>
        <fullName evidence="1">Uncharacterized protein</fullName>
    </submittedName>
</protein>
<reference evidence="1 2" key="1">
    <citation type="journal article" date="2017" name="ISME J.">
        <title>Unveiling bifidobacterial biogeography across the mammalian branch of the tree of life.</title>
        <authorList>
            <person name="Milani C."/>
            <person name="Mangifesta M."/>
            <person name="Mancabelli L."/>
            <person name="Lugli G.A."/>
            <person name="James K."/>
            <person name="Duranti S."/>
            <person name="Turroni F."/>
            <person name="Ferrario C."/>
            <person name="Ossiprandi M.C."/>
            <person name="van Sinderen D."/>
            <person name="Ventura M."/>
        </authorList>
    </citation>
    <scope>NUCLEOTIDE SEQUENCE [LARGE SCALE GENOMIC DNA]</scope>
    <source>
        <strain evidence="2">Ham19E</strain>
    </source>
</reference>
<keyword evidence="2" id="KW-1185">Reference proteome</keyword>
<dbReference type="RefSeq" id="WP_095615296.1">
    <property type="nucleotide sequence ID" value="NZ_MVOH01000015.1"/>
</dbReference>
<comment type="caution">
    <text evidence="1">The sequence shown here is derived from an EMBL/GenBank/DDBJ whole genome shotgun (WGS) entry which is preliminary data.</text>
</comment>
<dbReference type="EMBL" id="MVOH01000015">
    <property type="protein sequence ID" value="PAU67225.1"/>
    <property type="molecule type" value="Genomic_DNA"/>
</dbReference>
<proteinExistence type="predicted"/>
<sequence length="120" mass="13146">MSVIGSKVGRLDIRLVRGDSQRVGGRWRRHNRRTGQITPVDLTGWGGTLELRSPDGGEQWYAQSCQTMSTDGCAIADIPATALTAPVWAVRRSGQWKISVTNTATGTRKTIAWGYWTLSA</sequence>
<evidence type="ECO:0000313" key="1">
    <source>
        <dbReference type="EMBL" id="PAU67225.1"/>
    </source>
</evidence>
<gene>
    <name evidence="1" type="ORF">B1526_1309</name>
</gene>
<organism evidence="1 2">
    <name type="scientific">Bifidobacterium criceti</name>
    <dbReference type="NCBI Taxonomy" id="1960969"/>
    <lineage>
        <taxon>Bacteria</taxon>
        <taxon>Bacillati</taxon>
        <taxon>Actinomycetota</taxon>
        <taxon>Actinomycetes</taxon>
        <taxon>Bifidobacteriales</taxon>
        <taxon>Bifidobacteriaceae</taxon>
        <taxon>Bifidobacterium</taxon>
    </lineage>
</organism>
<dbReference type="AlphaFoldDB" id="A0A2A2EE73"/>
<accession>A0A2A2EE73</accession>
<dbReference type="OrthoDB" id="3234117at2"/>
<name>A0A2A2EE73_9BIFI</name>